<dbReference type="GO" id="GO:0005829">
    <property type="term" value="C:cytosol"/>
    <property type="evidence" value="ECO:0007669"/>
    <property type="project" value="UniProtKB-SubCell"/>
</dbReference>
<name>A0A3P7QW63_9BILA</name>
<dbReference type="Proteomes" id="UP000271098">
    <property type="component" value="Unassembled WGS sequence"/>
</dbReference>
<dbReference type="OrthoDB" id="284473at2759"/>
<keyword evidence="3" id="KW-1185">Reference proteome</keyword>
<evidence type="ECO:0000313" key="3">
    <source>
        <dbReference type="Proteomes" id="UP000271098"/>
    </source>
</evidence>
<dbReference type="GO" id="GO:0033925">
    <property type="term" value="F:mannosyl-glycoprotein endo-beta-N-acetylglucosaminidase activity"/>
    <property type="evidence" value="ECO:0007669"/>
    <property type="project" value="UniProtKB-EC"/>
</dbReference>
<dbReference type="EMBL" id="UYRT01090492">
    <property type="protein sequence ID" value="VDN36122.1"/>
    <property type="molecule type" value="Genomic_DNA"/>
</dbReference>
<dbReference type="InterPro" id="IPR032979">
    <property type="entry name" value="ENGase"/>
</dbReference>
<accession>A0A3P7QW63</accession>
<protein>
    <recommendedName>
        <fullName evidence="1">Cytosolic endo-beta-N-acetylglucosaminidase TIM barrel domain-containing protein</fullName>
    </recommendedName>
</protein>
<dbReference type="PANTHER" id="PTHR13246:SF1">
    <property type="entry name" value="CYTOSOLIC ENDO-BETA-N-ACETYLGLUCOSAMINIDASE"/>
    <property type="match status" value="1"/>
</dbReference>
<reference evidence="2 3" key="1">
    <citation type="submission" date="2018-11" db="EMBL/GenBank/DDBJ databases">
        <authorList>
            <consortium name="Pathogen Informatics"/>
        </authorList>
    </citation>
    <scope>NUCLEOTIDE SEQUENCE [LARGE SCALE GENOMIC DNA]</scope>
</reference>
<gene>
    <name evidence="2" type="ORF">GPUH_LOCUS20471</name>
</gene>
<feature type="domain" description="Cytosolic endo-beta-N-acetylglucosaminidase TIM barrel" evidence="1">
    <location>
        <begin position="1"/>
        <end position="113"/>
    </location>
</feature>
<dbReference type="AlphaFoldDB" id="A0A3P7QW63"/>
<evidence type="ECO:0000313" key="2">
    <source>
        <dbReference type="EMBL" id="VDN36122.1"/>
    </source>
</evidence>
<dbReference type="Gene3D" id="3.20.20.80">
    <property type="entry name" value="Glycosidases"/>
    <property type="match status" value="1"/>
</dbReference>
<evidence type="ECO:0000259" key="1">
    <source>
        <dbReference type="Pfam" id="PF03644"/>
    </source>
</evidence>
<dbReference type="Pfam" id="PF03644">
    <property type="entry name" value="Glyco_hydro_85"/>
    <property type="match status" value="1"/>
</dbReference>
<sequence length="169" mass="19427">MNYGWDTKQLANSATRAKLRHRNVFVGVDCFGRGCFGGGGWNCHEAFKQVRWHDLSVALFAPGWIVEQMPHRDIIVNSLRSLFSVQWFWDRLISYVHPHPLTTLPLETNFSHGYIQDGENKRYNMSTAKLQPHYLATGVFPKSGGVHLILPGPGQYKLVNFKFLRPMHF</sequence>
<proteinExistence type="predicted"/>
<dbReference type="PANTHER" id="PTHR13246">
    <property type="entry name" value="ENDO BETA N-ACETYLGLUCOSAMINIDASE"/>
    <property type="match status" value="1"/>
</dbReference>
<dbReference type="InterPro" id="IPR005201">
    <property type="entry name" value="TIM_ENGase"/>
</dbReference>
<organism evidence="2 3">
    <name type="scientific">Gongylonema pulchrum</name>
    <dbReference type="NCBI Taxonomy" id="637853"/>
    <lineage>
        <taxon>Eukaryota</taxon>
        <taxon>Metazoa</taxon>
        <taxon>Ecdysozoa</taxon>
        <taxon>Nematoda</taxon>
        <taxon>Chromadorea</taxon>
        <taxon>Rhabditida</taxon>
        <taxon>Spirurina</taxon>
        <taxon>Spiruromorpha</taxon>
        <taxon>Spiruroidea</taxon>
        <taxon>Gongylonematidae</taxon>
        <taxon>Gongylonema</taxon>
    </lineage>
</organism>